<comment type="caution">
    <text evidence="10">The sequence shown here is derived from an EMBL/GenBank/DDBJ whole genome shotgun (WGS) entry which is preliminary data.</text>
</comment>
<keyword evidence="3" id="KW-0677">Repeat</keyword>
<dbReference type="Proteomes" id="UP000799441">
    <property type="component" value="Unassembled WGS sequence"/>
</dbReference>
<evidence type="ECO:0000313" key="11">
    <source>
        <dbReference type="Proteomes" id="UP000799441"/>
    </source>
</evidence>
<keyword evidence="5" id="KW-0862">Zinc</keyword>
<evidence type="ECO:0000256" key="6">
    <source>
        <dbReference type="ARBA" id="ARBA00023242"/>
    </source>
</evidence>
<dbReference type="PANTHER" id="PTHR24406">
    <property type="entry name" value="TRANSCRIPTIONAL REPRESSOR CTCFL-RELATED"/>
    <property type="match status" value="1"/>
</dbReference>
<dbReference type="InterPro" id="IPR013087">
    <property type="entry name" value="Znf_C2H2_type"/>
</dbReference>
<dbReference type="PROSITE" id="PS00028">
    <property type="entry name" value="ZINC_FINGER_C2H2_1"/>
    <property type="match status" value="2"/>
</dbReference>
<keyword evidence="6" id="KW-0539">Nucleus</keyword>
<reference evidence="10" key="1">
    <citation type="journal article" date="2020" name="Stud. Mycol.">
        <title>101 Dothideomycetes genomes: a test case for predicting lifestyles and emergence of pathogens.</title>
        <authorList>
            <person name="Haridas S."/>
            <person name="Albert R."/>
            <person name="Binder M."/>
            <person name="Bloem J."/>
            <person name="Labutti K."/>
            <person name="Salamov A."/>
            <person name="Andreopoulos B."/>
            <person name="Baker S."/>
            <person name="Barry K."/>
            <person name="Bills G."/>
            <person name="Bluhm B."/>
            <person name="Cannon C."/>
            <person name="Castanera R."/>
            <person name="Culley D."/>
            <person name="Daum C."/>
            <person name="Ezra D."/>
            <person name="Gonzalez J."/>
            <person name="Henrissat B."/>
            <person name="Kuo A."/>
            <person name="Liang C."/>
            <person name="Lipzen A."/>
            <person name="Lutzoni F."/>
            <person name="Magnuson J."/>
            <person name="Mondo S."/>
            <person name="Nolan M."/>
            <person name="Ohm R."/>
            <person name="Pangilinan J."/>
            <person name="Park H.-J."/>
            <person name="Ramirez L."/>
            <person name="Alfaro M."/>
            <person name="Sun H."/>
            <person name="Tritt A."/>
            <person name="Yoshinaga Y."/>
            <person name="Zwiers L.-H."/>
            <person name="Turgeon B."/>
            <person name="Goodwin S."/>
            <person name="Spatafora J."/>
            <person name="Crous P."/>
            <person name="Grigoriev I."/>
        </authorList>
    </citation>
    <scope>NUCLEOTIDE SEQUENCE</scope>
    <source>
        <strain evidence="10">CBS 116435</strain>
    </source>
</reference>
<keyword evidence="2" id="KW-0479">Metal-binding</keyword>
<evidence type="ECO:0000256" key="2">
    <source>
        <dbReference type="ARBA" id="ARBA00022723"/>
    </source>
</evidence>
<keyword evidence="11" id="KW-1185">Reference proteome</keyword>
<comment type="subcellular location">
    <subcellularLocation>
        <location evidence="1">Nucleus</location>
    </subcellularLocation>
</comment>
<dbReference type="SUPFAM" id="SSF57667">
    <property type="entry name" value="beta-beta-alpha zinc fingers"/>
    <property type="match status" value="1"/>
</dbReference>
<feature type="compositionally biased region" description="Polar residues" evidence="8">
    <location>
        <begin position="51"/>
        <end position="61"/>
    </location>
</feature>
<dbReference type="Gene3D" id="3.30.160.60">
    <property type="entry name" value="Classic Zinc Finger"/>
    <property type="match status" value="2"/>
</dbReference>
<dbReference type="SMART" id="SM00355">
    <property type="entry name" value="ZnF_C2H2"/>
    <property type="match status" value="2"/>
</dbReference>
<accession>A0A9P4PYD7</accession>
<dbReference type="Pfam" id="PF00096">
    <property type="entry name" value="zf-C2H2"/>
    <property type="match status" value="1"/>
</dbReference>
<name>A0A9P4PYD7_9PEZI</name>
<feature type="domain" description="C2H2-type" evidence="9">
    <location>
        <begin position="137"/>
        <end position="166"/>
    </location>
</feature>
<dbReference type="InterPro" id="IPR050888">
    <property type="entry name" value="ZnF_C2H2-type_TF"/>
</dbReference>
<dbReference type="Pfam" id="PF12874">
    <property type="entry name" value="zf-met"/>
    <property type="match status" value="1"/>
</dbReference>
<dbReference type="EMBL" id="MU003849">
    <property type="protein sequence ID" value="KAF2717228.1"/>
    <property type="molecule type" value="Genomic_DNA"/>
</dbReference>
<evidence type="ECO:0000256" key="7">
    <source>
        <dbReference type="PROSITE-ProRule" id="PRU00042"/>
    </source>
</evidence>
<feature type="region of interest" description="Disordered" evidence="8">
    <location>
        <begin position="241"/>
        <end position="271"/>
    </location>
</feature>
<feature type="domain" description="C2H2-type" evidence="9">
    <location>
        <begin position="173"/>
        <end position="198"/>
    </location>
</feature>
<feature type="region of interest" description="Disordered" evidence="8">
    <location>
        <begin position="37"/>
        <end position="173"/>
    </location>
</feature>
<sequence>MAAHHSQTTLAAVASPVTARGLPLLRQDHPHSRPQILLPTQSAESPGLLSNIGNHLLSSNDPRGDDAENGTDDLLSNYTYQPHTPARSTSSSPFNPTFSPTSGRQFTNCGSRSPSRKEHDTLPSQSHSKPRKKDHTYTCDTCDQSFPYPKDLKRHERSRTHKDRVQDDSDPSYRCPVSECGREFNRKDHYERHVFNTHEAVLLSKLAFSGTIASDQKQDQVGPAADGLWTTLMIKYKAQRGKKRQVNFPQTKPYPSGTKSLKSKHSSRSSRDLVGIEDIDQARHSTTVPPPHLIRKDAGNNTVKRSFSALADPEYTAHPSGSSDKNHFPSVIMVNQMVKGQTTRQEDMTEIHLLLNLPIPIHWGSIASQGHWYQISVGCVEGHMTISSRYSATTIRSGTGGTFVTGVSRSLTSEGHFLAPNMGAFRCA</sequence>
<evidence type="ECO:0000256" key="8">
    <source>
        <dbReference type="SAM" id="MobiDB-lite"/>
    </source>
</evidence>
<feature type="compositionally biased region" description="Polar residues" evidence="8">
    <location>
        <begin position="103"/>
        <end position="113"/>
    </location>
</feature>
<evidence type="ECO:0000256" key="5">
    <source>
        <dbReference type="ARBA" id="ARBA00022833"/>
    </source>
</evidence>
<dbReference type="GO" id="GO:0005634">
    <property type="term" value="C:nucleus"/>
    <property type="evidence" value="ECO:0007669"/>
    <property type="project" value="UniProtKB-SubCell"/>
</dbReference>
<evidence type="ECO:0000313" key="10">
    <source>
        <dbReference type="EMBL" id="KAF2717228.1"/>
    </source>
</evidence>
<dbReference type="AlphaFoldDB" id="A0A9P4PYD7"/>
<dbReference type="GO" id="GO:0008270">
    <property type="term" value="F:zinc ion binding"/>
    <property type="evidence" value="ECO:0007669"/>
    <property type="project" value="UniProtKB-KW"/>
</dbReference>
<feature type="compositionally biased region" description="Low complexity" evidence="8">
    <location>
        <begin position="88"/>
        <end position="102"/>
    </location>
</feature>
<dbReference type="InterPro" id="IPR036236">
    <property type="entry name" value="Znf_C2H2_sf"/>
</dbReference>
<dbReference type="PROSITE" id="PS50157">
    <property type="entry name" value="ZINC_FINGER_C2H2_2"/>
    <property type="match status" value="2"/>
</dbReference>
<proteinExistence type="predicted"/>
<evidence type="ECO:0000259" key="9">
    <source>
        <dbReference type="PROSITE" id="PS50157"/>
    </source>
</evidence>
<gene>
    <name evidence="10" type="ORF">K431DRAFT_307140</name>
</gene>
<evidence type="ECO:0000256" key="4">
    <source>
        <dbReference type="ARBA" id="ARBA00022771"/>
    </source>
</evidence>
<organism evidence="10 11">
    <name type="scientific">Polychaeton citri CBS 116435</name>
    <dbReference type="NCBI Taxonomy" id="1314669"/>
    <lineage>
        <taxon>Eukaryota</taxon>
        <taxon>Fungi</taxon>
        <taxon>Dikarya</taxon>
        <taxon>Ascomycota</taxon>
        <taxon>Pezizomycotina</taxon>
        <taxon>Dothideomycetes</taxon>
        <taxon>Dothideomycetidae</taxon>
        <taxon>Capnodiales</taxon>
        <taxon>Capnodiaceae</taxon>
        <taxon>Polychaeton</taxon>
    </lineage>
</organism>
<protein>
    <recommendedName>
        <fullName evidence="9">C2H2-type domain-containing protein</fullName>
    </recommendedName>
</protein>
<evidence type="ECO:0000256" key="3">
    <source>
        <dbReference type="ARBA" id="ARBA00022737"/>
    </source>
</evidence>
<evidence type="ECO:0000256" key="1">
    <source>
        <dbReference type="ARBA" id="ARBA00004123"/>
    </source>
</evidence>
<keyword evidence="4 7" id="KW-0863">Zinc-finger</keyword>